<evidence type="ECO:0000313" key="3">
    <source>
        <dbReference type="Proteomes" id="UP000824469"/>
    </source>
</evidence>
<feature type="non-terminal residue" evidence="2">
    <location>
        <position position="165"/>
    </location>
</feature>
<name>A0AA38F4L1_TAXCH</name>
<protein>
    <submittedName>
        <fullName evidence="2">Uncharacterized protein</fullName>
    </submittedName>
</protein>
<gene>
    <name evidence="2" type="ORF">KI387_031769</name>
</gene>
<dbReference type="AlphaFoldDB" id="A0AA38F4L1"/>
<dbReference type="Proteomes" id="UP000824469">
    <property type="component" value="Unassembled WGS sequence"/>
</dbReference>
<evidence type="ECO:0000313" key="2">
    <source>
        <dbReference type="EMBL" id="KAH9287652.1"/>
    </source>
</evidence>
<dbReference type="EMBL" id="JAHRHJ020003813">
    <property type="protein sequence ID" value="KAH9287652.1"/>
    <property type="molecule type" value="Genomic_DNA"/>
</dbReference>
<comment type="caution">
    <text evidence="2">The sequence shown here is derived from an EMBL/GenBank/DDBJ whole genome shotgun (WGS) entry which is preliminary data.</text>
</comment>
<sequence>KVALVMEEVSDEESVPCEGTTSGIVIVGETTVGKETGRLKIEDASVEVGTIIGTFTNGIVVAKMGETEVDVSAVETRRDVIASSIERMSGDETDEDDTVSGMDRRSDKEAERGESISNNVGIFKDGLSEDGGIPTINKAGGSDSVDVFADGLGLEEDSSVEMKLI</sequence>
<feature type="non-terminal residue" evidence="2">
    <location>
        <position position="1"/>
    </location>
</feature>
<proteinExistence type="predicted"/>
<feature type="region of interest" description="Disordered" evidence="1">
    <location>
        <begin position="87"/>
        <end position="132"/>
    </location>
</feature>
<feature type="compositionally biased region" description="Basic and acidic residues" evidence="1">
    <location>
        <begin position="102"/>
        <end position="114"/>
    </location>
</feature>
<reference evidence="2 3" key="1">
    <citation type="journal article" date="2021" name="Nat. Plants">
        <title>The Taxus genome provides insights into paclitaxel biosynthesis.</title>
        <authorList>
            <person name="Xiong X."/>
            <person name="Gou J."/>
            <person name="Liao Q."/>
            <person name="Li Y."/>
            <person name="Zhou Q."/>
            <person name="Bi G."/>
            <person name="Li C."/>
            <person name="Du R."/>
            <person name="Wang X."/>
            <person name="Sun T."/>
            <person name="Guo L."/>
            <person name="Liang H."/>
            <person name="Lu P."/>
            <person name="Wu Y."/>
            <person name="Zhang Z."/>
            <person name="Ro D.K."/>
            <person name="Shang Y."/>
            <person name="Huang S."/>
            <person name="Yan J."/>
        </authorList>
    </citation>
    <scope>NUCLEOTIDE SEQUENCE [LARGE SCALE GENOMIC DNA]</scope>
    <source>
        <strain evidence="2">Ta-2019</strain>
    </source>
</reference>
<accession>A0AA38F4L1</accession>
<keyword evidence="3" id="KW-1185">Reference proteome</keyword>
<evidence type="ECO:0000256" key="1">
    <source>
        <dbReference type="SAM" id="MobiDB-lite"/>
    </source>
</evidence>
<organism evidence="2 3">
    <name type="scientific">Taxus chinensis</name>
    <name type="common">Chinese yew</name>
    <name type="synonym">Taxus wallichiana var. chinensis</name>
    <dbReference type="NCBI Taxonomy" id="29808"/>
    <lineage>
        <taxon>Eukaryota</taxon>
        <taxon>Viridiplantae</taxon>
        <taxon>Streptophyta</taxon>
        <taxon>Embryophyta</taxon>
        <taxon>Tracheophyta</taxon>
        <taxon>Spermatophyta</taxon>
        <taxon>Pinopsida</taxon>
        <taxon>Pinidae</taxon>
        <taxon>Conifers II</taxon>
        <taxon>Cupressales</taxon>
        <taxon>Taxaceae</taxon>
        <taxon>Taxus</taxon>
    </lineage>
</organism>